<sequence>MRVNKIEALSDQIVVGAHQEGKIIDSNFKLDKEVEVKTSSVKKDDSIEQLSLFDMFNNED</sequence>
<evidence type="ECO:0000313" key="2">
    <source>
        <dbReference type="Proteomes" id="UP000823629"/>
    </source>
</evidence>
<comment type="caution">
    <text evidence="1">The sequence shown here is derived from an EMBL/GenBank/DDBJ whole genome shotgun (WGS) entry which is preliminary data.</text>
</comment>
<feature type="non-terminal residue" evidence="1">
    <location>
        <position position="1"/>
    </location>
</feature>
<dbReference type="Proteomes" id="UP000823629">
    <property type="component" value="Unassembled WGS sequence"/>
</dbReference>
<protein>
    <submittedName>
        <fullName evidence="1">Uncharacterized protein</fullName>
    </submittedName>
</protein>
<dbReference type="EMBL" id="JADING010000124">
    <property type="protein sequence ID" value="MBO8414658.1"/>
    <property type="molecule type" value="Genomic_DNA"/>
</dbReference>
<evidence type="ECO:0000313" key="1">
    <source>
        <dbReference type="EMBL" id="MBO8414658.1"/>
    </source>
</evidence>
<gene>
    <name evidence="1" type="ORF">IAC78_04245</name>
</gene>
<name>A0A9D9D8X3_9BACL</name>
<proteinExistence type="predicted"/>
<reference evidence="1" key="1">
    <citation type="submission" date="2020-10" db="EMBL/GenBank/DDBJ databases">
        <authorList>
            <person name="Gilroy R."/>
        </authorList>
    </citation>
    <scope>NUCLEOTIDE SEQUENCE</scope>
    <source>
        <strain evidence="1">1748</strain>
    </source>
</reference>
<reference evidence="1" key="2">
    <citation type="journal article" date="2021" name="PeerJ">
        <title>Extensive microbial diversity within the chicken gut microbiome revealed by metagenomics and culture.</title>
        <authorList>
            <person name="Gilroy R."/>
            <person name="Ravi A."/>
            <person name="Getino M."/>
            <person name="Pursley I."/>
            <person name="Horton D.L."/>
            <person name="Alikhan N.F."/>
            <person name="Baker D."/>
            <person name="Gharbi K."/>
            <person name="Hall N."/>
            <person name="Watson M."/>
            <person name="Adriaenssens E.M."/>
            <person name="Foster-Nyarko E."/>
            <person name="Jarju S."/>
            <person name="Secka A."/>
            <person name="Antonio M."/>
            <person name="Oren A."/>
            <person name="Chaudhuri R.R."/>
            <person name="La Ragione R."/>
            <person name="Hildebrand F."/>
            <person name="Pallen M.J."/>
        </authorList>
    </citation>
    <scope>NUCLEOTIDE SEQUENCE</scope>
    <source>
        <strain evidence="1">1748</strain>
    </source>
</reference>
<dbReference type="AlphaFoldDB" id="A0A9D9D8X3"/>
<accession>A0A9D9D8X3</accession>
<organism evidence="1 2">
    <name type="scientific">Candidatus Scatoplasma merdavium</name>
    <dbReference type="NCBI Taxonomy" id="2840932"/>
    <lineage>
        <taxon>Bacteria</taxon>
        <taxon>Bacillati</taxon>
        <taxon>Bacillota</taxon>
        <taxon>Bacilli</taxon>
        <taxon>Bacillales</taxon>
        <taxon>Candidatus Scatoplasma</taxon>
    </lineage>
</organism>